<dbReference type="Gene3D" id="1.10.10.60">
    <property type="entry name" value="Homeodomain-like"/>
    <property type="match status" value="1"/>
</dbReference>
<dbReference type="Pfam" id="PF12680">
    <property type="entry name" value="SnoaL_2"/>
    <property type="match status" value="1"/>
</dbReference>
<proteinExistence type="predicted"/>
<dbReference type="InterPro" id="IPR032710">
    <property type="entry name" value="NTF2-like_dom_sf"/>
</dbReference>
<name>A0A382M7V4_9ZZZZ</name>
<organism evidence="2">
    <name type="scientific">marine metagenome</name>
    <dbReference type="NCBI Taxonomy" id="408172"/>
    <lineage>
        <taxon>unclassified sequences</taxon>
        <taxon>metagenomes</taxon>
        <taxon>ecological metagenomes</taxon>
    </lineage>
</organism>
<evidence type="ECO:0000259" key="1">
    <source>
        <dbReference type="Pfam" id="PF12680"/>
    </source>
</evidence>
<reference evidence="2" key="1">
    <citation type="submission" date="2018-05" db="EMBL/GenBank/DDBJ databases">
        <authorList>
            <person name="Lanie J.A."/>
            <person name="Ng W.-L."/>
            <person name="Kazmierczak K.M."/>
            <person name="Andrzejewski T.M."/>
            <person name="Davidsen T.M."/>
            <person name="Wayne K.J."/>
            <person name="Tettelin H."/>
            <person name="Glass J.I."/>
            <person name="Rusch D."/>
            <person name="Podicherti R."/>
            <person name="Tsui H.-C.T."/>
            <person name="Winkler M.E."/>
        </authorList>
    </citation>
    <scope>NUCLEOTIDE SEQUENCE</scope>
</reference>
<protein>
    <recommendedName>
        <fullName evidence="1">SnoaL-like domain-containing protein</fullName>
    </recommendedName>
</protein>
<feature type="non-terminal residue" evidence="2">
    <location>
        <position position="1"/>
    </location>
</feature>
<dbReference type="Gene3D" id="3.10.450.50">
    <property type="match status" value="1"/>
</dbReference>
<dbReference type="EMBL" id="UINC01090924">
    <property type="protein sequence ID" value="SVC43281.1"/>
    <property type="molecule type" value="Genomic_DNA"/>
</dbReference>
<dbReference type="SUPFAM" id="SSF54427">
    <property type="entry name" value="NTF2-like"/>
    <property type="match status" value="1"/>
</dbReference>
<sequence>VRAVDFVASYIDAWNHQDPNCIADHLTHDGEYFDVPTARHHPKPELTQYLSDFFSENDHHYALAGEVMAGENTIAFQYRGTFNVSGGDSITWFGAEFVTLEGDQAVQIADYYKYPREESQEVADKYAKSGLSEDQLETYKNKLSNLMEQERIYLNPSLTLPKLSSMVHCPINHLSQVINAGFGVSFFDYLNSYRIGEAKKILSDQLDP</sequence>
<accession>A0A382M7V4</accession>
<feature type="non-terminal residue" evidence="2">
    <location>
        <position position="208"/>
    </location>
</feature>
<feature type="domain" description="SnoaL-like" evidence="1">
    <location>
        <begin position="7"/>
        <end position="107"/>
    </location>
</feature>
<gene>
    <name evidence="2" type="ORF">METZ01_LOCUS296135</name>
</gene>
<dbReference type="InterPro" id="IPR037401">
    <property type="entry name" value="SnoaL-like"/>
</dbReference>
<evidence type="ECO:0000313" key="2">
    <source>
        <dbReference type="EMBL" id="SVC43281.1"/>
    </source>
</evidence>
<dbReference type="AlphaFoldDB" id="A0A382M7V4"/>